<evidence type="ECO:0000256" key="1">
    <source>
        <dbReference type="ARBA" id="ARBA00022980"/>
    </source>
</evidence>
<evidence type="ECO:0000313" key="5">
    <source>
        <dbReference type="EMBL" id="MBM3281893.1"/>
    </source>
</evidence>
<dbReference type="EMBL" id="VGJJ01000003">
    <property type="protein sequence ID" value="MBM3281893.1"/>
    <property type="molecule type" value="Genomic_DNA"/>
</dbReference>
<dbReference type="InterPro" id="IPR053709">
    <property type="entry name" value="eRP_eS24_sf"/>
</dbReference>
<evidence type="ECO:0000313" key="6">
    <source>
        <dbReference type="Proteomes" id="UP000774699"/>
    </source>
</evidence>
<protein>
    <recommendedName>
        <fullName evidence="3">Small ribosomal subunit protein eS24</fullName>
    </recommendedName>
</protein>
<gene>
    <name evidence="3" type="primary">rps24e</name>
    <name evidence="5" type="ORF">FJY86_00945</name>
</gene>
<name>A0A8T4C5Y2_9ARCH</name>
<keyword evidence="2 3" id="KW-0687">Ribonucleoprotein</keyword>
<dbReference type="GO" id="GO:1990904">
    <property type="term" value="C:ribonucleoprotein complex"/>
    <property type="evidence" value="ECO:0007669"/>
    <property type="project" value="UniProtKB-KW"/>
</dbReference>
<dbReference type="Proteomes" id="UP000774699">
    <property type="component" value="Unassembled WGS sequence"/>
</dbReference>
<evidence type="ECO:0000256" key="3">
    <source>
        <dbReference type="HAMAP-Rule" id="MF_00545"/>
    </source>
</evidence>
<dbReference type="Pfam" id="PF01282">
    <property type="entry name" value="Ribosomal_S24e"/>
    <property type="match status" value="1"/>
</dbReference>
<dbReference type="GO" id="GO:0006412">
    <property type="term" value="P:translation"/>
    <property type="evidence" value="ECO:0007669"/>
    <property type="project" value="UniProtKB-UniRule"/>
</dbReference>
<evidence type="ECO:0000256" key="4">
    <source>
        <dbReference type="SAM" id="MobiDB-lite"/>
    </source>
</evidence>
<comment type="caution">
    <text evidence="5">The sequence shown here is derived from an EMBL/GenBank/DDBJ whole genome shotgun (WGS) entry which is preliminary data.</text>
</comment>
<dbReference type="PANTHER" id="PTHR10496">
    <property type="entry name" value="40S RIBOSOMAL PROTEIN S24"/>
    <property type="match status" value="1"/>
</dbReference>
<evidence type="ECO:0000256" key="2">
    <source>
        <dbReference type="ARBA" id="ARBA00023274"/>
    </source>
</evidence>
<dbReference type="InterPro" id="IPR001976">
    <property type="entry name" value="Ribosomal_eS24"/>
</dbReference>
<feature type="region of interest" description="Disordered" evidence="4">
    <location>
        <begin position="83"/>
        <end position="105"/>
    </location>
</feature>
<proteinExistence type="inferred from homology"/>
<organism evidence="5 6">
    <name type="scientific">Candidatus Iainarchaeum sp</name>
    <dbReference type="NCBI Taxonomy" id="3101447"/>
    <lineage>
        <taxon>Archaea</taxon>
        <taxon>Candidatus Iainarchaeota</taxon>
        <taxon>Candidatus Iainarchaeia</taxon>
        <taxon>Candidatus Iainarchaeales</taxon>
        <taxon>Candidatus Iainarchaeaceae</taxon>
        <taxon>Candidatus Iainarchaeum</taxon>
    </lineage>
</organism>
<dbReference type="InterPro" id="IPR012678">
    <property type="entry name" value="Ribosomal_uL23/eL15/eS24_sf"/>
</dbReference>
<dbReference type="GO" id="GO:0005840">
    <property type="term" value="C:ribosome"/>
    <property type="evidence" value="ECO:0007669"/>
    <property type="project" value="UniProtKB-KW"/>
</dbReference>
<dbReference type="HAMAP" id="MF_00545">
    <property type="entry name" value="Ribosomal_eS24"/>
    <property type="match status" value="1"/>
</dbReference>
<dbReference type="SUPFAM" id="SSF54189">
    <property type="entry name" value="Ribosomal proteins S24e, L23 and L15e"/>
    <property type="match status" value="1"/>
</dbReference>
<keyword evidence="1 3" id="KW-0689">Ribosomal protein</keyword>
<comment type="similarity">
    <text evidence="3">Belongs to the eukaryotic ribosomal protein eS24 family.</text>
</comment>
<sequence length="105" mass="12332">MNMELEIEGRHKNMLLHREEINFEILNVKKTPSRAEVRAKIAGSLGVNEELVMVDEIDHEFGSTRIVGFAKKYDSVEDLKRIESTHMRKRHGEQIEEKKKDEEKK</sequence>
<accession>A0A8T4C5Y2</accession>
<reference evidence="5" key="1">
    <citation type="submission" date="2019-03" db="EMBL/GenBank/DDBJ databases">
        <title>Lake Tanganyika Metagenome-Assembled Genomes (MAGs).</title>
        <authorList>
            <person name="Tran P."/>
        </authorList>
    </citation>
    <scope>NUCLEOTIDE SEQUENCE</scope>
    <source>
        <strain evidence="5">M_DeepCast_50m_m2_156</strain>
    </source>
</reference>
<dbReference type="GO" id="GO:0003735">
    <property type="term" value="F:structural constituent of ribosome"/>
    <property type="evidence" value="ECO:0007669"/>
    <property type="project" value="InterPro"/>
</dbReference>
<dbReference type="Gene3D" id="3.30.70.3370">
    <property type="match status" value="1"/>
</dbReference>
<dbReference type="AlphaFoldDB" id="A0A8T4C5Y2"/>